<keyword evidence="10" id="KW-1185">Reference proteome</keyword>
<keyword evidence="5" id="KW-0833">Ubl conjugation pathway</keyword>
<dbReference type="CDD" id="cd01764">
    <property type="entry name" value="Ubl_Urm1"/>
    <property type="match status" value="1"/>
</dbReference>
<gene>
    <name evidence="9" type="ORF">ISN45_Aa05g030150</name>
</gene>
<comment type="similarity">
    <text evidence="5 6">Belongs to the URM1 family.</text>
</comment>
<accession>A0A8T1ZSY3</accession>
<dbReference type="GO" id="GO:0032447">
    <property type="term" value="P:protein urmylation"/>
    <property type="evidence" value="ECO:0007669"/>
    <property type="project" value="UniProtKB-UniRule"/>
</dbReference>
<evidence type="ECO:0000313" key="10">
    <source>
        <dbReference type="Proteomes" id="UP000694240"/>
    </source>
</evidence>
<dbReference type="PANTHER" id="PTHR48019">
    <property type="entry name" value="SERUM RESPONSE FACTOR HOMOLOG"/>
    <property type="match status" value="1"/>
</dbReference>
<keyword evidence="5 6" id="KW-0963">Cytoplasm</keyword>
<evidence type="ECO:0000259" key="7">
    <source>
        <dbReference type="PROSITE" id="PS50066"/>
    </source>
</evidence>
<dbReference type="Proteomes" id="UP000694240">
    <property type="component" value="Chromosome 10"/>
</dbReference>
<feature type="domain" description="MADS-box" evidence="7">
    <location>
        <begin position="1"/>
        <end position="61"/>
    </location>
</feature>
<dbReference type="GO" id="GO:0005829">
    <property type="term" value="C:cytosol"/>
    <property type="evidence" value="ECO:0007669"/>
    <property type="project" value="UniProtKB-UniRule"/>
</dbReference>
<keyword evidence="5" id="KW-1017">Isopeptide bond</keyword>
<dbReference type="GO" id="GO:0000977">
    <property type="term" value="F:RNA polymerase II transcription regulatory region sequence-specific DNA binding"/>
    <property type="evidence" value="ECO:0007669"/>
    <property type="project" value="InterPro"/>
</dbReference>
<dbReference type="PROSITE" id="PS51297">
    <property type="entry name" value="K_BOX"/>
    <property type="match status" value="1"/>
</dbReference>
<keyword evidence="4" id="KW-0539">Nucleus</keyword>
<dbReference type="PROSITE" id="PS50066">
    <property type="entry name" value="MADS_BOX_2"/>
    <property type="match status" value="1"/>
</dbReference>
<evidence type="ECO:0000256" key="4">
    <source>
        <dbReference type="ARBA" id="ARBA00023242"/>
    </source>
</evidence>
<proteinExistence type="inferred from homology"/>
<evidence type="ECO:0000313" key="9">
    <source>
        <dbReference type="EMBL" id="KAG7561624.1"/>
    </source>
</evidence>
<dbReference type="InterPro" id="IPR033896">
    <property type="entry name" value="MEF2-like_N"/>
</dbReference>
<comment type="caution">
    <text evidence="9">The sequence shown here is derived from an EMBL/GenBank/DDBJ whole genome shotgun (WGS) entry which is preliminary data.</text>
</comment>
<dbReference type="Pfam" id="PF00319">
    <property type="entry name" value="SRF-TF"/>
    <property type="match status" value="1"/>
</dbReference>
<dbReference type="Pfam" id="PF09138">
    <property type="entry name" value="Urm1"/>
    <property type="match status" value="1"/>
</dbReference>
<dbReference type="SMART" id="SM00432">
    <property type="entry name" value="MADS"/>
    <property type="match status" value="1"/>
</dbReference>
<dbReference type="EMBL" id="JAEFBK010000010">
    <property type="protein sequence ID" value="KAG7561624.1"/>
    <property type="molecule type" value="Genomic_DNA"/>
</dbReference>
<keyword evidence="5 6" id="KW-0819">tRNA processing</keyword>
<dbReference type="GO" id="GO:0046983">
    <property type="term" value="F:protein dimerization activity"/>
    <property type="evidence" value="ECO:0007669"/>
    <property type="project" value="InterPro"/>
</dbReference>
<protein>
    <recommendedName>
        <fullName evidence="5">Ubiquitin-related modifier 1 homolog</fullName>
    </recommendedName>
</protein>
<dbReference type="AlphaFoldDB" id="A0A8T1ZSY3"/>
<dbReference type="GO" id="GO:0005634">
    <property type="term" value="C:nucleus"/>
    <property type="evidence" value="ECO:0007669"/>
    <property type="project" value="InterPro"/>
</dbReference>
<comment type="subcellular location">
    <subcellularLocation>
        <location evidence="5 6">Cytoplasm</location>
    </subcellularLocation>
</comment>
<dbReference type="FunFam" id="3.40.1810.10:FF:000030">
    <property type="entry name" value="Agamous-like MADS-box protein AGL13"/>
    <property type="match status" value="1"/>
</dbReference>
<comment type="function">
    <text evidence="5">Acts as a sulfur carrier required for 2-thiolation of mcm(5)S(2)U at tRNA wobble positions of cytosolic tRNA(Lys), tRNA(Glu) and tRNA(Gln). Serves as sulfur donor in tRNA 2-thiolation reaction by being thiocarboxylated (-COSH) at its C-terminus by MOCS3. The sulfur is then transferred to tRNA to form 2-thiolation of mcm(5)S(2)U. Also acts as a ubiquitin-like protein (UBL) that is covalently conjugated via an isopeptide bond to lysine residues of target proteins. The thiocarboxylated form serves as substrate for conjugation and oxidative stress specifically induces the formation of UBL-protein conjugates.</text>
</comment>
<evidence type="ECO:0000256" key="3">
    <source>
        <dbReference type="ARBA" id="ARBA00023163"/>
    </source>
</evidence>
<evidence type="ECO:0000256" key="1">
    <source>
        <dbReference type="ARBA" id="ARBA00023015"/>
    </source>
</evidence>
<dbReference type="GO" id="GO:0003700">
    <property type="term" value="F:DNA-binding transcription factor activity"/>
    <property type="evidence" value="ECO:0007669"/>
    <property type="project" value="InterPro"/>
</dbReference>
<comment type="pathway">
    <text evidence="5 6">tRNA modification; 5-methoxycarbonylmethyl-2-thiouridine-tRNA biosynthesis.</text>
</comment>
<dbReference type="GO" id="GO:0048437">
    <property type="term" value="P:floral organ development"/>
    <property type="evidence" value="ECO:0007669"/>
    <property type="project" value="UniProtKB-ARBA"/>
</dbReference>
<dbReference type="InterPro" id="IPR002487">
    <property type="entry name" value="TF_Kbox"/>
</dbReference>
<feature type="cross-link" description="Glycyl lysine isopeptide (Gly-Lys) (interchain with K-? in acceptor proteins)" evidence="5">
    <location>
        <position position="372"/>
    </location>
</feature>
<evidence type="ECO:0000259" key="8">
    <source>
        <dbReference type="PROSITE" id="PS51297"/>
    </source>
</evidence>
<name>A0A8T1ZSY3_9BRAS</name>
<dbReference type="PROSITE" id="PS00350">
    <property type="entry name" value="MADS_BOX_1"/>
    <property type="match status" value="1"/>
</dbReference>
<dbReference type="GO" id="GO:0034227">
    <property type="term" value="P:tRNA thio-modification"/>
    <property type="evidence" value="ECO:0007669"/>
    <property type="project" value="UniProtKB-UniRule"/>
</dbReference>
<feature type="domain" description="K-box" evidence="8">
    <location>
        <begin position="85"/>
        <end position="175"/>
    </location>
</feature>
<keyword evidence="2" id="KW-0238">DNA-binding</keyword>
<comment type="PTM">
    <text evidence="5">C-terminal thiocarboxylation occurs in 2 steps, it is first acyl-adenylated (-COAMP) via the hesA/moeB/thiF part of the MOCS3/UBA4 homolog, then thiocarboxylated (-COSH) via the rhodanese domain of the MOCS3/UBA4 homolog.</text>
</comment>
<organism evidence="9 10">
    <name type="scientific">Arabidopsis thaliana x Arabidopsis arenosa</name>
    <dbReference type="NCBI Taxonomy" id="1240361"/>
    <lineage>
        <taxon>Eukaryota</taxon>
        <taxon>Viridiplantae</taxon>
        <taxon>Streptophyta</taxon>
        <taxon>Embryophyta</taxon>
        <taxon>Tracheophyta</taxon>
        <taxon>Spermatophyta</taxon>
        <taxon>Magnoliopsida</taxon>
        <taxon>eudicotyledons</taxon>
        <taxon>Gunneridae</taxon>
        <taxon>Pentapetalae</taxon>
        <taxon>rosids</taxon>
        <taxon>malvids</taxon>
        <taxon>Brassicales</taxon>
        <taxon>Brassicaceae</taxon>
        <taxon>Camelineae</taxon>
        <taxon>Arabidopsis</taxon>
    </lineage>
</organism>
<sequence length="372" mass="42527">MGRGKVELKRIENKTTRQVTFSKRKSGLLKKAYELSVLCDAEVSLIIFSNGGKLYEFSNVGIGRTIERYYRCKNNFLDNDTLEDTQGLRQELTNLKSKYESLVRTHRNLVGEDLEGMSVKELQTLERQLEGALSATRKHKMQVTLEQMEELRRKERELGDINNKLKLETEDHDFKGFQDLLLNPVLTAGCSTDFSLQSSHQNYISDCDVGYFLQIGFQQHYEQGEGSSVSKKQRRRIVFAACPRFSRELKAEISERIGEEEEEKGFVTDSCKTSLKMQLTLEFGGGLELLCDSVKIHKVNINESDILTMKDLLSWVRTNLIKERPEMFMKGDTVRPGVLVLVNDCDWELSGQLDTTLEDKDVIVFISTLHGG</sequence>
<dbReference type="InterPro" id="IPR015221">
    <property type="entry name" value="Urm1"/>
</dbReference>
<dbReference type="CDD" id="cd00265">
    <property type="entry name" value="MADS_MEF2_like"/>
    <property type="match status" value="1"/>
</dbReference>
<dbReference type="HAMAP" id="MF_03048">
    <property type="entry name" value="Urm1"/>
    <property type="match status" value="1"/>
</dbReference>
<evidence type="ECO:0000256" key="2">
    <source>
        <dbReference type="ARBA" id="ARBA00023125"/>
    </source>
</evidence>
<feature type="modified residue" description="1-thioglycine" evidence="5">
    <location>
        <position position="372"/>
    </location>
</feature>
<dbReference type="GO" id="GO:0002098">
    <property type="term" value="P:tRNA wobble uridine modification"/>
    <property type="evidence" value="ECO:0007669"/>
    <property type="project" value="UniProtKB-UniRule"/>
</dbReference>
<evidence type="ECO:0000256" key="6">
    <source>
        <dbReference type="RuleBase" id="RU361182"/>
    </source>
</evidence>
<dbReference type="GO" id="GO:0045944">
    <property type="term" value="P:positive regulation of transcription by RNA polymerase II"/>
    <property type="evidence" value="ECO:0007669"/>
    <property type="project" value="InterPro"/>
</dbReference>
<dbReference type="InterPro" id="IPR002100">
    <property type="entry name" value="TF_MADSbox"/>
</dbReference>
<keyword evidence="3" id="KW-0804">Transcription</keyword>
<keyword evidence="1" id="KW-0805">Transcription regulation</keyword>
<dbReference type="InterPro" id="IPR050142">
    <property type="entry name" value="MADS-box/MEF2_TF"/>
</dbReference>
<dbReference type="Pfam" id="PF01486">
    <property type="entry name" value="K-box"/>
    <property type="match status" value="1"/>
</dbReference>
<reference evidence="9 10" key="1">
    <citation type="submission" date="2020-12" db="EMBL/GenBank/DDBJ databases">
        <title>Concerted genomic and epigenomic changes stabilize Arabidopsis allopolyploids.</title>
        <authorList>
            <person name="Chen Z."/>
        </authorList>
    </citation>
    <scope>NUCLEOTIDE SEQUENCE [LARGE SCALE GENOMIC DNA]</scope>
    <source>
        <strain evidence="9">Allo738</strain>
        <tissue evidence="9">Leaf</tissue>
    </source>
</reference>
<evidence type="ECO:0000256" key="5">
    <source>
        <dbReference type="HAMAP-Rule" id="MF_03048"/>
    </source>
</evidence>